<evidence type="ECO:0000313" key="2">
    <source>
        <dbReference type="EMBL" id="CAI0560843.1"/>
    </source>
</evidence>
<accession>A0AAV0RTA2</accession>
<comment type="caution">
    <text evidence="2">The sequence shown here is derived from an EMBL/GenBank/DDBJ whole genome shotgun (WGS) entry which is preliminary data.</text>
</comment>
<dbReference type="PANTHER" id="PTHR37180:SF2">
    <property type="entry name" value="PRECURSOR OF CEP14"/>
    <property type="match status" value="1"/>
</dbReference>
<dbReference type="GO" id="GO:0006970">
    <property type="term" value="P:response to osmotic stress"/>
    <property type="evidence" value="ECO:0007669"/>
    <property type="project" value="InterPro"/>
</dbReference>
<dbReference type="GO" id="GO:0006995">
    <property type="term" value="P:cellular response to nitrogen starvation"/>
    <property type="evidence" value="ECO:0007669"/>
    <property type="project" value="InterPro"/>
</dbReference>
<sequence>MARASGIVLILLVVISASFFSNTEARKLLSTSGGDGGGGAISVRALLQSLLLRALPKGTSPSKKGQSTKTLDNVERFQRHIARMDRILGSVPSPGVGH</sequence>
<name>A0AAV0RTA2_9ROSI</name>
<feature type="chain" id="PRO_5043807495" evidence="1">
    <location>
        <begin position="26"/>
        <end position="98"/>
    </location>
</feature>
<organism evidence="2 3">
    <name type="scientific">Linum tenue</name>
    <dbReference type="NCBI Taxonomy" id="586396"/>
    <lineage>
        <taxon>Eukaryota</taxon>
        <taxon>Viridiplantae</taxon>
        <taxon>Streptophyta</taxon>
        <taxon>Embryophyta</taxon>
        <taxon>Tracheophyta</taxon>
        <taxon>Spermatophyta</taxon>
        <taxon>Magnoliopsida</taxon>
        <taxon>eudicotyledons</taxon>
        <taxon>Gunneridae</taxon>
        <taxon>Pentapetalae</taxon>
        <taxon>rosids</taxon>
        <taxon>fabids</taxon>
        <taxon>Malpighiales</taxon>
        <taxon>Linaceae</taxon>
        <taxon>Linum</taxon>
    </lineage>
</organism>
<proteinExistence type="predicted"/>
<evidence type="ECO:0000256" key="1">
    <source>
        <dbReference type="SAM" id="SignalP"/>
    </source>
</evidence>
<dbReference type="InterPro" id="IPR038930">
    <property type="entry name" value="CEP13/CEP14"/>
</dbReference>
<keyword evidence="3" id="KW-1185">Reference proteome</keyword>
<dbReference type="EMBL" id="CAMGYJ010000011">
    <property type="protein sequence ID" value="CAI0560843.1"/>
    <property type="molecule type" value="Genomic_DNA"/>
</dbReference>
<keyword evidence="1" id="KW-0732">Signal</keyword>
<protein>
    <submittedName>
        <fullName evidence="2">Uncharacterized protein</fullName>
    </submittedName>
</protein>
<gene>
    <name evidence="2" type="ORF">LITE_LOCUS49828</name>
</gene>
<reference evidence="2" key="1">
    <citation type="submission" date="2022-08" db="EMBL/GenBank/DDBJ databases">
        <authorList>
            <person name="Gutierrez-Valencia J."/>
        </authorList>
    </citation>
    <scope>NUCLEOTIDE SEQUENCE</scope>
</reference>
<feature type="signal peptide" evidence="1">
    <location>
        <begin position="1"/>
        <end position="25"/>
    </location>
</feature>
<dbReference type="PANTHER" id="PTHR37180">
    <property type="entry name" value="PRECURSOR OF CEP14"/>
    <property type="match status" value="1"/>
</dbReference>
<dbReference type="AlphaFoldDB" id="A0AAV0RTA2"/>
<evidence type="ECO:0000313" key="3">
    <source>
        <dbReference type="Proteomes" id="UP001154282"/>
    </source>
</evidence>
<dbReference type="Proteomes" id="UP001154282">
    <property type="component" value="Unassembled WGS sequence"/>
</dbReference>